<evidence type="ECO:0000313" key="7">
    <source>
        <dbReference type="EMBL" id="ANV78999.1"/>
    </source>
</evidence>
<organism evidence="7">
    <name type="scientific">uncultured Poseidoniia archaeon</name>
    <dbReference type="NCBI Taxonomy" id="1697135"/>
    <lineage>
        <taxon>Archaea</taxon>
        <taxon>Methanobacteriati</taxon>
        <taxon>Thermoplasmatota</taxon>
        <taxon>Candidatus Poseidoniia</taxon>
        <taxon>environmental samples</taxon>
    </lineage>
</organism>
<evidence type="ECO:0000256" key="4">
    <source>
        <dbReference type="ARBA" id="ARBA00038050"/>
    </source>
</evidence>
<accession>A0A1B1T9N4</accession>
<sequence>MVLVTRSDLTLSKGKLAAQCSHATAECILKAKRIAPKILEKYRSNGARKIVCSASNLDNLKRIFGEANEAGLICYMVKDAGHTEIPSGTVTVVGIGPGPRSTIDTITSSLPLVK</sequence>
<dbReference type="PANTHER" id="PTHR12649">
    <property type="entry name" value="PEPTIDYL-TRNA HYDROLASE 2"/>
    <property type="match status" value="1"/>
</dbReference>
<dbReference type="InterPro" id="IPR023476">
    <property type="entry name" value="Pep_tRNA_hydro_II_dom_sf"/>
</dbReference>
<dbReference type="EMBL" id="KP211809">
    <property type="protein sequence ID" value="ANV78999.1"/>
    <property type="molecule type" value="Genomic_DNA"/>
</dbReference>
<protein>
    <recommendedName>
        <fullName evidence="6">Peptidyl-tRNA hydrolase</fullName>
        <ecNumber evidence="2">3.1.1.29</ecNumber>
    </recommendedName>
</protein>
<evidence type="ECO:0000256" key="2">
    <source>
        <dbReference type="ARBA" id="ARBA00013260"/>
    </source>
</evidence>
<dbReference type="AlphaFoldDB" id="A0A1B1T9N4"/>
<dbReference type="EC" id="3.1.1.29" evidence="2"/>
<dbReference type="FunFam" id="3.40.1490.10:FF:000001">
    <property type="entry name" value="Peptidyl-tRNA hydrolase 2"/>
    <property type="match status" value="1"/>
</dbReference>
<dbReference type="GO" id="GO:0004045">
    <property type="term" value="F:peptidyl-tRNA hydrolase activity"/>
    <property type="evidence" value="ECO:0007669"/>
    <property type="project" value="UniProtKB-EC"/>
</dbReference>
<evidence type="ECO:0000256" key="5">
    <source>
        <dbReference type="ARBA" id="ARBA00048707"/>
    </source>
</evidence>
<comment type="function">
    <text evidence="1">The natural substrate for this enzyme may be peptidyl-tRNAs which drop off the ribosome during protein synthesis.</text>
</comment>
<keyword evidence="3 7" id="KW-0378">Hydrolase</keyword>
<dbReference type="NCBIfam" id="TIGR00283">
    <property type="entry name" value="arch_pth2"/>
    <property type="match status" value="1"/>
</dbReference>
<evidence type="ECO:0000256" key="6">
    <source>
        <dbReference type="ARBA" id="ARBA00050038"/>
    </source>
</evidence>
<dbReference type="InterPro" id="IPR002833">
    <property type="entry name" value="PTH2"/>
</dbReference>
<comment type="catalytic activity">
    <reaction evidence="5">
        <text>an N-acyl-L-alpha-aminoacyl-tRNA + H2O = an N-acyl-L-amino acid + a tRNA + H(+)</text>
        <dbReference type="Rhea" id="RHEA:54448"/>
        <dbReference type="Rhea" id="RHEA-COMP:10123"/>
        <dbReference type="Rhea" id="RHEA-COMP:13883"/>
        <dbReference type="ChEBI" id="CHEBI:15377"/>
        <dbReference type="ChEBI" id="CHEBI:15378"/>
        <dbReference type="ChEBI" id="CHEBI:59874"/>
        <dbReference type="ChEBI" id="CHEBI:78442"/>
        <dbReference type="ChEBI" id="CHEBI:138191"/>
        <dbReference type="EC" id="3.1.1.29"/>
    </reaction>
</comment>
<reference evidence="7" key="2">
    <citation type="journal article" date="2015" name="ISME J.">
        <title>A new class of marine Euryarchaeota group II from the Mediterranean deep chlorophyll maximum.</title>
        <authorList>
            <person name="Martin-Cuadrado A.B."/>
            <person name="Garcia-Heredia I."/>
            <person name="Molto A.G."/>
            <person name="Lopez-Ubeda R."/>
            <person name="Kimes N."/>
            <person name="Lopez-Garcia P."/>
            <person name="Moreira D."/>
            <person name="Rodriguez-Valera F."/>
        </authorList>
    </citation>
    <scope>NUCLEOTIDE SEQUENCE</scope>
</reference>
<comment type="similarity">
    <text evidence="4">Belongs to the PTH2 family.</text>
</comment>
<name>A0A1B1T9N4_9ARCH</name>
<reference evidence="7" key="1">
    <citation type="submission" date="2014-11" db="EMBL/GenBank/DDBJ databases">
        <authorList>
            <person name="Zhu J."/>
            <person name="Qi W."/>
            <person name="Song R."/>
        </authorList>
    </citation>
    <scope>NUCLEOTIDE SEQUENCE</scope>
</reference>
<evidence type="ECO:0000256" key="1">
    <source>
        <dbReference type="ARBA" id="ARBA00003043"/>
    </source>
</evidence>
<dbReference type="Gene3D" id="3.40.1490.10">
    <property type="entry name" value="Bit1"/>
    <property type="match status" value="1"/>
</dbReference>
<evidence type="ECO:0000256" key="3">
    <source>
        <dbReference type="ARBA" id="ARBA00022801"/>
    </source>
</evidence>
<proteinExistence type="inferred from homology"/>
<dbReference type="SUPFAM" id="SSF102462">
    <property type="entry name" value="Peptidyl-tRNA hydrolase II"/>
    <property type="match status" value="1"/>
</dbReference>
<dbReference type="GO" id="GO:0005829">
    <property type="term" value="C:cytosol"/>
    <property type="evidence" value="ECO:0007669"/>
    <property type="project" value="TreeGrafter"/>
</dbReference>
<dbReference type="Pfam" id="PF01981">
    <property type="entry name" value="PTH2"/>
    <property type="match status" value="1"/>
</dbReference>
<dbReference type="PANTHER" id="PTHR12649:SF11">
    <property type="entry name" value="PEPTIDYL-TRNA HYDROLASE 2, MITOCHONDRIAL"/>
    <property type="match status" value="1"/>
</dbReference>